<name>A0AAW2VER9_9LAMI</name>
<reference evidence="4" key="1">
    <citation type="submission" date="2020-06" db="EMBL/GenBank/DDBJ databases">
        <authorList>
            <person name="Li T."/>
            <person name="Hu X."/>
            <person name="Zhang T."/>
            <person name="Song X."/>
            <person name="Zhang H."/>
            <person name="Dai N."/>
            <person name="Sheng W."/>
            <person name="Hou X."/>
            <person name="Wei L."/>
        </authorList>
    </citation>
    <scope>NUCLEOTIDE SEQUENCE</scope>
    <source>
        <strain evidence="4">KEN1</strain>
        <tissue evidence="4">Leaf</tissue>
    </source>
</reference>
<feature type="region of interest" description="Disordered" evidence="2">
    <location>
        <begin position="332"/>
        <end position="387"/>
    </location>
</feature>
<gene>
    <name evidence="4" type="ORF">Slati_2986700</name>
</gene>
<dbReference type="AlphaFoldDB" id="A0AAW2VER9"/>
<protein>
    <recommendedName>
        <fullName evidence="3">CCHC-type domain-containing protein</fullName>
    </recommendedName>
</protein>
<feature type="compositionally biased region" description="Low complexity" evidence="2">
    <location>
        <begin position="337"/>
        <end position="348"/>
    </location>
</feature>
<accession>A0AAW2VER9</accession>
<evidence type="ECO:0000256" key="2">
    <source>
        <dbReference type="SAM" id="MobiDB-lite"/>
    </source>
</evidence>
<keyword evidence="1" id="KW-0862">Zinc</keyword>
<sequence>MASQGARADPVASREESGESVEGSVAPASVGGVEVDREGVGADTPCPPGGAPVVGLPPEYAQIFQMAFQAQAQAQAQLLAQVNAPAPAPVPAAAPAVPTIDRNYERVRKMGATEFEGTLDPEIAERWWEKVEDTVAEYELRFTALAKYAPEAVVTKEDRCYRFEQGLRPEIRNCLAVRITDFKTLVESAVRMEEAVTEEKKRLEEKRKSTYTVGESSRSTKRGTCRSFSLGGGNFSRGGSAFRSSSGPRFDGPMGFNRGSLGRSSSTIPSGRSGRGVGQSYGRGLAFPPSCSICRRQHLGPCWERDDIARTCYYCGGRGHIARNCPSQTVGVGGSVASGTQSQSSVGSSGRGTERGRDRGRGRGTGNRDNDHAIGGGMRGPGAQITQGQTQARIYNMTREEAPASNDVISVNSVRKGSLVKTGDVNLPVDLIVMDLKEFDVILGMDWLAQDRAVVDCYKKEVMIESSGESKVVFVGDRQVVPVCVISAVEARRLMLEGCEAYLAHVIDTKKVNPTLEEIPVVRDFPEVFPDDLPGLPPHREVDFAIETLPGVAPNFYCTI</sequence>
<feature type="domain" description="CCHC-type" evidence="3">
    <location>
        <begin position="312"/>
        <end position="327"/>
    </location>
</feature>
<dbReference type="Gene3D" id="4.10.60.10">
    <property type="entry name" value="Zinc finger, CCHC-type"/>
    <property type="match status" value="1"/>
</dbReference>
<comment type="caution">
    <text evidence="4">The sequence shown here is derived from an EMBL/GenBank/DDBJ whole genome shotgun (WGS) entry which is preliminary data.</text>
</comment>
<dbReference type="GO" id="GO:0003676">
    <property type="term" value="F:nucleic acid binding"/>
    <property type="evidence" value="ECO:0007669"/>
    <property type="project" value="InterPro"/>
</dbReference>
<dbReference type="InterPro" id="IPR021109">
    <property type="entry name" value="Peptidase_aspartic_dom_sf"/>
</dbReference>
<reference evidence="4" key="2">
    <citation type="journal article" date="2024" name="Plant">
        <title>Genomic evolution and insights into agronomic trait innovations of Sesamum species.</title>
        <authorList>
            <person name="Miao H."/>
            <person name="Wang L."/>
            <person name="Qu L."/>
            <person name="Liu H."/>
            <person name="Sun Y."/>
            <person name="Le M."/>
            <person name="Wang Q."/>
            <person name="Wei S."/>
            <person name="Zheng Y."/>
            <person name="Lin W."/>
            <person name="Duan Y."/>
            <person name="Cao H."/>
            <person name="Xiong S."/>
            <person name="Wang X."/>
            <person name="Wei L."/>
            <person name="Li C."/>
            <person name="Ma Q."/>
            <person name="Ju M."/>
            <person name="Zhao R."/>
            <person name="Li G."/>
            <person name="Mu C."/>
            <person name="Tian Q."/>
            <person name="Mei H."/>
            <person name="Zhang T."/>
            <person name="Gao T."/>
            <person name="Zhang H."/>
        </authorList>
    </citation>
    <scope>NUCLEOTIDE SEQUENCE</scope>
    <source>
        <strain evidence="4">KEN1</strain>
    </source>
</reference>
<keyword evidence="1" id="KW-0863">Zinc-finger</keyword>
<dbReference type="PANTHER" id="PTHR15503:SF45">
    <property type="entry name" value="RNA-DIRECTED DNA POLYMERASE HOMOLOG"/>
    <property type="match status" value="1"/>
</dbReference>
<dbReference type="EMBL" id="JACGWN010000010">
    <property type="protein sequence ID" value="KAL0428119.1"/>
    <property type="molecule type" value="Genomic_DNA"/>
</dbReference>
<feature type="region of interest" description="Disordered" evidence="2">
    <location>
        <begin position="1"/>
        <end position="42"/>
    </location>
</feature>
<dbReference type="GO" id="GO:0008270">
    <property type="term" value="F:zinc ion binding"/>
    <property type="evidence" value="ECO:0007669"/>
    <property type="project" value="UniProtKB-KW"/>
</dbReference>
<dbReference type="Pfam" id="PF08284">
    <property type="entry name" value="RVP_2"/>
    <property type="match status" value="1"/>
</dbReference>
<keyword evidence="1" id="KW-0479">Metal-binding</keyword>
<organism evidence="4">
    <name type="scientific">Sesamum latifolium</name>
    <dbReference type="NCBI Taxonomy" id="2727402"/>
    <lineage>
        <taxon>Eukaryota</taxon>
        <taxon>Viridiplantae</taxon>
        <taxon>Streptophyta</taxon>
        <taxon>Embryophyta</taxon>
        <taxon>Tracheophyta</taxon>
        <taxon>Spermatophyta</taxon>
        <taxon>Magnoliopsida</taxon>
        <taxon>eudicotyledons</taxon>
        <taxon>Gunneridae</taxon>
        <taxon>Pentapetalae</taxon>
        <taxon>asterids</taxon>
        <taxon>lamiids</taxon>
        <taxon>Lamiales</taxon>
        <taxon>Pedaliaceae</taxon>
        <taxon>Sesamum</taxon>
    </lineage>
</organism>
<feature type="region of interest" description="Disordered" evidence="2">
    <location>
        <begin position="256"/>
        <end position="281"/>
    </location>
</feature>
<dbReference type="SUPFAM" id="SSF57756">
    <property type="entry name" value="Retrovirus zinc finger-like domains"/>
    <property type="match status" value="1"/>
</dbReference>
<dbReference type="Gene3D" id="2.40.70.10">
    <property type="entry name" value="Acid Proteases"/>
    <property type="match status" value="1"/>
</dbReference>
<dbReference type="SMART" id="SM00343">
    <property type="entry name" value="ZnF_C2HC"/>
    <property type="match status" value="1"/>
</dbReference>
<dbReference type="PROSITE" id="PS50158">
    <property type="entry name" value="ZF_CCHC"/>
    <property type="match status" value="1"/>
</dbReference>
<proteinExistence type="predicted"/>
<evidence type="ECO:0000259" key="3">
    <source>
        <dbReference type="PROSITE" id="PS50158"/>
    </source>
</evidence>
<dbReference type="PANTHER" id="PTHR15503">
    <property type="entry name" value="LDOC1 RELATED"/>
    <property type="match status" value="1"/>
</dbReference>
<dbReference type="InterPro" id="IPR036875">
    <property type="entry name" value="Znf_CCHC_sf"/>
</dbReference>
<evidence type="ECO:0000313" key="4">
    <source>
        <dbReference type="EMBL" id="KAL0428119.1"/>
    </source>
</evidence>
<feature type="compositionally biased region" description="Basic and acidic residues" evidence="2">
    <location>
        <begin position="352"/>
        <end position="372"/>
    </location>
</feature>
<evidence type="ECO:0000256" key="1">
    <source>
        <dbReference type="PROSITE-ProRule" id="PRU00047"/>
    </source>
</evidence>
<dbReference type="InterPro" id="IPR001878">
    <property type="entry name" value="Znf_CCHC"/>
</dbReference>
<dbReference type="InterPro" id="IPR032567">
    <property type="entry name" value="RTL1-rel"/>
</dbReference>
<dbReference type="Pfam" id="PF00098">
    <property type="entry name" value="zf-CCHC"/>
    <property type="match status" value="1"/>
</dbReference>
<feature type="compositionally biased region" description="Low complexity" evidence="2">
    <location>
        <begin position="20"/>
        <end position="33"/>
    </location>
</feature>